<evidence type="ECO:0000313" key="3">
    <source>
        <dbReference type="Proteomes" id="UP000315471"/>
    </source>
</evidence>
<feature type="signal peptide" evidence="1">
    <location>
        <begin position="1"/>
        <end position="21"/>
    </location>
</feature>
<evidence type="ECO:0000256" key="1">
    <source>
        <dbReference type="SAM" id="SignalP"/>
    </source>
</evidence>
<evidence type="ECO:0000313" key="2">
    <source>
        <dbReference type="EMBL" id="TWU38866.1"/>
    </source>
</evidence>
<dbReference type="OrthoDB" id="222741at2"/>
<proteinExistence type="predicted"/>
<name>A0A5C6DUX5_9BACT</name>
<dbReference type="AlphaFoldDB" id="A0A5C6DUX5"/>
<dbReference type="EMBL" id="SJPY01000006">
    <property type="protein sequence ID" value="TWU38866.1"/>
    <property type="molecule type" value="Genomic_DNA"/>
</dbReference>
<protein>
    <submittedName>
        <fullName evidence="2">Uncharacterized protein</fullName>
    </submittedName>
</protein>
<gene>
    <name evidence="2" type="ORF">Q31b_39440</name>
</gene>
<sequence length="794" mass="88511" precursor="true">MMKQTTHYVAILLCTLGALQAAELQAAGGDYTYSCWPNGWRKNTTDPSADVFGIETNVYGFTLDVADFNEVKLGLLDSPADYEQALDHKAEKLKTLPKADLVIELELDGQRYQAKACQAGLGKGPTHLYAARLWESGRYVQHYDFEGLVFKNTKNETLVCDAVLDLVAWPGSLTLTATVSLNQSYESASLRLGLKSEAGDWQESLVLEDGWSQGQQKSLTMTCPLAPNGRVDPAQEVTVETPDGKKFPVAFDPKKNCYVASVKNLRRSWQNGYTDIRDYDEFKITVNGSSPDSKLPFLLDMRPPANVTGLCPMLCDEQGRPTGIPVQLSKNWHNAAMGAYFMPYTLLPTDESRTYRLRIAYGFYGTLPSASHAQLSLLGYANRKTGNGRWDQLAIGCWGETICFDMDMSLVDVAITDIRMLMTRSGLRGRKWGWTNAGWGGDWLNIEDAHQKKYLWTDLKTAYLAHGPCLTDVKYDGYYGANREIDFSAQVQTLRTDDYARTFQKLSYTFTRDVAAKDVSLYKLGRTRAYQTPRLAYGNGDGLLTELDVPDPVRRGELFLEPIELSGPAPHWVAFVGASEAASGQSKPNGYRALIIRQYQAVIGGKTYTQPSLRAPVQSVNPANLDIELLPPDGIRKFSKGDRIELDLELITLPRVADDYYGPNESFRKHLTDNQNSWKTTYREAKSNELTVTVSGGTLLGNYPVVIQAQQPEVTVGIEGGVGAVPVRFEGLKSQLGNQLYQVVDGKRIRFDQSIHGHDFWQTDYNAATDSYKVTFNLPLDELEESQWVLVQES</sequence>
<dbReference type="Proteomes" id="UP000315471">
    <property type="component" value="Unassembled WGS sequence"/>
</dbReference>
<dbReference type="RefSeq" id="WP_146601169.1">
    <property type="nucleotide sequence ID" value="NZ_SJPY01000006.1"/>
</dbReference>
<accession>A0A5C6DUX5</accession>
<organism evidence="2 3">
    <name type="scientific">Novipirellula aureliae</name>
    <dbReference type="NCBI Taxonomy" id="2527966"/>
    <lineage>
        <taxon>Bacteria</taxon>
        <taxon>Pseudomonadati</taxon>
        <taxon>Planctomycetota</taxon>
        <taxon>Planctomycetia</taxon>
        <taxon>Pirellulales</taxon>
        <taxon>Pirellulaceae</taxon>
        <taxon>Novipirellula</taxon>
    </lineage>
</organism>
<feature type="chain" id="PRO_5022864250" evidence="1">
    <location>
        <begin position="22"/>
        <end position="794"/>
    </location>
</feature>
<reference evidence="2 3" key="1">
    <citation type="submission" date="2019-02" db="EMBL/GenBank/DDBJ databases">
        <title>Deep-cultivation of Planctomycetes and their phenomic and genomic characterization uncovers novel biology.</title>
        <authorList>
            <person name="Wiegand S."/>
            <person name="Jogler M."/>
            <person name="Boedeker C."/>
            <person name="Pinto D."/>
            <person name="Vollmers J."/>
            <person name="Rivas-Marin E."/>
            <person name="Kohn T."/>
            <person name="Peeters S.H."/>
            <person name="Heuer A."/>
            <person name="Rast P."/>
            <person name="Oberbeckmann S."/>
            <person name="Bunk B."/>
            <person name="Jeske O."/>
            <person name="Meyerdierks A."/>
            <person name="Storesund J.E."/>
            <person name="Kallscheuer N."/>
            <person name="Luecker S."/>
            <person name="Lage O.M."/>
            <person name="Pohl T."/>
            <person name="Merkel B.J."/>
            <person name="Hornburger P."/>
            <person name="Mueller R.-W."/>
            <person name="Bruemmer F."/>
            <person name="Labrenz M."/>
            <person name="Spormann A.M."/>
            <person name="Op Den Camp H."/>
            <person name="Overmann J."/>
            <person name="Amann R."/>
            <person name="Jetten M.S.M."/>
            <person name="Mascher T."/>
            <person name="Medema M.H."/>
            <person name="Devos D.P."/>
            <person name="Kaster A.-K."/>
            <person name="Ovreas L."/>
            <person name="Rohde M."/>
            <person name="Galperin M.Y."/>
            <person name="Jogler C."/>
        </authorList>
    </citation>
    <scope>NUCLEOTIDE SEQUENCE [LARGE SCALE GENOMIC DNA]</scope>
    <source>
        <strain evidence="2 3">Q31b</strain>
    </source>
</reference>
<keyword evidence="1" id="KW-0732">Signal</keyword>
<comment type="caution">
    <text evidence="2">The sequence shown here is derived from an EMBL/GenBank/DDBJ whole genome shotgun (WGS) entry which is preliminary data.</text>
</comment>
<keyword evidence="3" id="KW-1185">Reference proteome</keyword>